<accession>A0A8X6FT01</accession>
<protein>
    <submittedName>
        <fullName evidence="1">Uncharacterized protein</fullName>
    </submittedName>
</protein>
<organism evidence="1 2">
    <name type="scientific">Trichonephila clavata</name>
    <name type="common">Joro spider</name>
    <name type="synonym">Nephila clavata</name>
    <dbReference type="NCBI Taxonomy" id="2740835"/>
    <lineage>
        <taxon>Eukaryota</taxon>
        <taxon>Metazoa</taxon>
        <taxon>Ecdysozoa</taxon>
        <taxon>Arthropoda</taxon>
        <taxon>Chelicerata</taxon>
        <taxon>Arachnida</taxon>
        <taxon>Araneae</taxon>
        <taxon>Araneomorphae</taxon>
        <taxon>Entelegynae</taxon>
        <taxon>Araneoidea</taxon>
        <taxon>Nephilidae</taxon>
        <taxon>Trichonephila</taxon>
    </lineage>
</organism>
<reference evidence="1" key="1">
    <citation type="submission" date="2020-07" db="EMBL/GenBank/DDBJ databases">
        <title>Multicomponent nature underlies the extraordinary mechanical properties of spider dragline silk.</title>
        <authorList>
            <person name="Kono N."/>
            <person name="Nakamura H."/>
            <person name="Mori M."/>
            <person name="Yoshida Y."/>
            <person name="Ohtoshi R."/>
            <person name="Malay A.D."/>
            <person name="Moran D.A.P."/>
            <person name="Tomita M."/>
            <person name="Numata K."/>
            <person name="Arakawa K."/>
        </authorList>
    </citation>
    <scope>NUCLEOTIDE SEQUENCE</scope>
</reference>
<keyword evidence="2" id="KW-1185">Reference proteome</keyword>
<dbReference type="EMBL" id="BMAO01003519">
    <property type="protein sequence ID" value="GFQ88492.1"/>
    <property type="molecule type" value="Genomic_DNA"/>
</dbReference>
<proteinExistence type="predicted"/>
<dbReference type="Proteomes" id="UP000887116">
    <property type="component" value="Unassembled WGS sequence"/>
</dbReference>
<name>A0A8X6FT01_TRICU</name>
<dbReference type="AlphaFoldDB" id="A0A8X6FT01"/>
<gene>
    <name evidence="1" type="ORF">TNCT_214971</name>
</gene>
<evidence type="ECO:0000313" key="1">
    <source>
        <dbReference type="EMBL" id="GFQ88492.1"/>
    </source>
</evidence>
<comment type="caution">
    <text evidence="1">The sequence shown here is derived from an EMBL/GenBank/DDBJ whole genome shotgun (WGS) entry which is preliminary data.</text>
</comment>
<sequence>MEWGEKEIAYDVKLSLMFVNKLYLMLSDLPSSRLRIPAASSDPIPEFPVLTTIPIENLFSNIGGLMGCWLGARECDMYRKSNQIRGQNSVQKGILKSLPLRKKILDEITASPVRNGIFELEPEGCKPY</sequence>
<evidence type="ECO:0000313" key="2">
    <source>
        <dbReference type="Proteomes" id="UP000887116"/>
    </source>
</evidence>